<sequence length="104" mass="10827">PVPKALVPVDPRPVPKAVVPVDPSPVPKAEVPVPNPPNPVVAAAVDGVVKENGDADEDVDVALKVSIRDEVKGVIAVVLWLKNPNGRNVVTIVFELVVTVPAPN</sequence>
<name>A0A0B6Y031_9EUPU</name>
<accession>A0A0B6Y031</accession>
<evidence type="ECO:0000313" key="1">
    <source>
        <dbReference type="EMBL" id="CEK49499.1"/>
    </source>
</evidence>
<reference evidence="1" key="1">
    <citation type="submission" date="2014-12" db="EMBL/GenBank/DDBJ databases">
        <title>Insight into the proteome of Arion vulgaris.</title>
        <authorList>
            <person name="Aradska J."/>
            <person name="Bulat T."/>
            <person name="Smidak R."/>
            <person name="Sarate P."/>
            <person name="Gangsoo J."/>
            <person name="Sialana F."/>
            <person name="Bilban M."/>
            <person name="Lubec G."/>
        </authorList>
    </citation>
    <scope>NUCLEOTIDE SEQUENCE</scope>
    <source>
        <tissue evidence="1">Skin</tissue>
    </source>
</reference>
<feature type="non-terminal residue" evidence="1">
    <location>
        <position position="1"/>
    </location>
</feature>
<dbReference type="EMBL" id="HACG01002634">
    <property type="protein sequence ID" value="CEK49499.1"/>
    <property type="molecule type" value="Transcribed_RNA"/>
</dbReference>
<dbReference type="AlphaFoldDB" id="A0A0B6Y031"/>
<organism evidence="1">
    <name type="scientific">Arion vulgaris</name>
    <dbReference type="NCBI Taxonomy" id="1028688"/>
    <lineage>
        <taxon>Eukaryota</taxon>
        <taxon>Metazoa</taxon>
        <taxon>Spiralia</taxon>
        <taxon>Lophotrochozoa</taxon>
        <taxon>Mollusca</taxon>
        <taxon>Gastropoda</taxon>
        <taxon>Heterobranchia</taxon>
        <taxon>Euthyneura</taxon>
        <taxon>Panpulmonata</taxon>
        <taxon>Eupulmonata</taxon>
        <taxon>Stylommatophora</taxon>
        <taxon>Helicina</taxon>
        <taxon>Arionoidea</taxon>
        <taxon>Arionidae</taxon>
        <taxon>Arion</taxon>
    </lineage>
</organism>
<protein>
    <submittedName>
        <fullName evidence="1">Uncharacterized protein</fullName>
    </submittedName>
</protein>
<feature type="non-terminal residue" evidence="1">
    <location>
        <position position="104"/>
    </location>
</feature>
<gene>
    <name evidence="1" type="primary">ORF7943</name>
</gene>
<proteinExistence type="predicted"/>